<feature type="transmembrane region" description="Helical" evidence="1">
    <location>
        <begin position="6"/>
        <end position="22"/>
    </location>
</feature>
<gene>
    <name evidence="2" type="ORF">CS022_13915</name>
</gene>
<accession>A0A4Q0YP06</accession>
<keyword evidence="1" id="KW-1133">Transmembrane helix</keyword>
<feature type="transmembrane region" description="Helical" evidence="1">
    <location>
        <begin position="94"/>
        <end position="112"/>
    </location>
</feature>
<reference evidence="2 3" key="1">
    <citation type="submission" date="2017-10" db="EMBL/GenBank/DDBJ databases">
        <title>Nyctiphanis sp. nov., isolated from the stomach of the euphausiid Nyctiphanes simplex (Hansen, 1911) in the Gulf of California.</title>
        <authorList>
            <person name="Gomez-Gil B."/>
            <person name="Aguilar-Mendez M."/>
            <person name="Lopez-Cortes A."/>
            <person name="Gomez-Gutierrez J."/>
            <person name="Roque A."/>
            <person name="Lang E."/>
            <person name="Gonzalez-Castillo A."/>
        </authorList>
    </citation>
    <scope>NUCLEOTIDE SEQUENCE [LARGE SCALE GENOMIC DNA]</scope>
    <source>
        <strain evidence="2 3">CAIM 600</strain>
    </source>
</reference>
<keyword evidence="3" id="KW-1185">Reference proteome</keyword>
<evidence type="ECO:0000313" key="2">
    <source>
        <dbReference type="EMBL" id="RXJ72727.1"/>
    </source>
</evidence>
<dbReference type="Proteomes" id="UP000290287">
    <property type="component" value="Unassembled WGS sequence"/>
</dbReference>
<name>A0A4Q0YP06_9GAMM</name>
<evidence type="ECO:0000256" key="1">
    <source>
        <dbReference type="SAM" id="Phobius"/>
    </source>
</evidence>
<proteinExistence type="predicted"/>
<keyword evidence="1" id="KW-0812">Transmembrane</keyword>
<organism evidence="2 3">
    <name type="scientific">Veronia nyctiphanis</name>
    <dbReference type="NCBI Taxonomy" id="1278244"/>
    <lineage>
        <taxon>Bacteria</taxon>
        <taxon>Pseudomonadati</taxon>
        <taxon>Pseudomonadota</taxon>
        <taxon>Gammaproteobacteria</taxon>
        <taxon>Vibrionales</taxon>
        <taxon>Vibrionaceae</taxon>
        <taxon>Veronia</taxon>
    </lineage>
</organism>
<comment type="caution">
    <text evidence="2">The sequence shown here is derived from an EMBL/GenBank/DDBJ whole genome shotgun (WGS) entry which is preliminary data.</text>
</comment>
<protein>
    <submittedName>
        <fullName evidence="2">Uncharacterized protein</fullName>
    </submittedName>
</protein>
<evidence type="ECO:0000313" key="3">
    <source>
        <dbReference type="Proteomes" id="UP000290287"/>
    </source>
</evidence>
<dbReference type="AlphaFoldDB" id="A0A4Q0YP06"/>
<sequence>MTNRRWLFAAILLVGGPALLPFSLEVISLIELLGLLGLSTIYTSYIQYLANHPNTQRALRLATCWDVQPQMRFSLDSVKAYPPLVFHMFPIQSVLIWVINILFLGTFIGWCII</sequence>
<keyword evidence="1" id="KW-0472">Membrane</keyword>
<dbReference type="EMBL" id="PEIB01000016">
    <property type="protein sequence ID" value="RXJ72727.1"/>
    <property type="molecule type" value="Genomic_DNA"/>
</dbReference>